<keyword evidence="9" id="KW-1185">Reference proteome</keyword>
<evidence type="ECO:0000313" key="8">
    <source>
        <dbReference type="EMBL" id="KNC55748.1"/>
    </source>
</evidence>
<dbReference type="PANTHER" id="PTHR10131">
    <property type="entry name" value="TNF RECEPTOR ASSOCIATED FACTOR"/>
    <property type="match status" value="1"/>
</dbReference>
<keyword evidence="8" id="KW-0675">Receptor</keyword>
<evidence type="ECO:0000256" key="3">
    <source>
        <dbReference type="ARBA" id="ARBA00022833"/>
    </source>
</evidence>
<evidence type="ECO:0000256" key="4">
    <source>
        <dbReference type="PROSITE-ProRule" id="PRU00207"/>
    </source>
</evidence>
<organism evidence="8 9">
    <name type="scientific">Thecamonas trahens ATCC 50062</name>
    <dbReference type="NCBI Taxonomy" id="461836"/>
    <lineage>
        <taxon>Eukaryota</taxon>
        <taxon>Apusozoa</taxon>
        <taxon>Apusomonadida</taxon>
        <taxon>Apusomonadidae</taxon>
        <taxon>Thecamonas</taxon>
    </lineage>
</organism>
<dbReference type="GO" id="GO:0008270">
    <property type="term" value="F:zinc ion binding"/>
    <property type="evidence" value="ECO:0007669"/>
    <property type="project" value="UniProtKB-KW"/>
</dbReference>
<feature type="compositionally biased region" description="Low complexity" evidence="5">
    <location>
        <begin position="256"/>
        <end position="273"/>
    </location>
</feature>
<feature type="zinc finger region" description="TRAF-type" evidence="4">
    <location>
        <begin position="159"/>
        <end position="210"/>
    </location>
</feature>
<dbReference type="InterPro" id="IPR018957">
    <property type="entry name" value="Znf_C3HC4_RING-type"/>
</dbReference>
<feature type="domain" description="TRAF-type" evidence="7">
    <location>
        <begin position="159"/>
        <end position="210"/>
    </location>
</feature>
<dbReference type="PROSITE" id="PS50089">
    <property type="entry name" value="ZF_RING_2"/>
    <property type="match status" value="1"/>
</dbReference>
<feature type="domain" description="TRAF-type" evidence="7">
    <location>
        <begin position="105"/>
        <end position="146"/>
    </location>
</feature>
<feature type="zinc finger region" description="TRAF-type" evidence="4">
    <location>
        <begin position="105"/>
        <end position="146"/>
    </location>
</feature>
<feature type="domain" description="RING-type" evidence="6">
    <location>
        <begin position="21"/>
        <end position="61"/>
    </location>
</feature>
<dbReference type="SUPFAM" id="SSF57850">
    <property type="entry name" value="RING/U-box"/>
    <property type="match status" value="1"/>
</dbReference>
<evidence type="ECO:0000256" key="1">
    <source>
        <dbReference type="ARBA" id="ARBA00022723"/>
    </source>
</evidence>
<evidence type="ECO:0000256" key="5">
    <source>
        <dbReference type="SAM" id="MobiDB-lite"/>
    </source>
</evidence>
<dbReference type="SUPFAM" id="SSF49599">
    <property type="entry name" value="TRAF domain-like"/>
    <property type="match status" value="1"/>
</dbReference>
<dbReference type="AlphaFoldDB" id="A0A0L0DW54"/>
<dbReference type="OrthoDB" id="10051587at2759"/>
<keyword evidence="3 4" id="KW-0862">Zinc</keyword>
<name>A0A0L0DW54_THETB</name>
<reference evidence="8 9" key="1">
    <citation type="submission" date="2010-05" db="EMBL/GenBank/DDBJ databases">
        <title>The Genome Sequence of Thecamonas trahens ATCC 50062.</title>
        <authorList>
            <consortium name="The Broad Institute Genome Sequencing Platform"/>
            <person name="Russ C."/>
            <person name="Cuomo C."/>
            <person name="Shea T."/>
            <person name="Young S.K."/>
            <person name="Zeng Q."/>
            <person name="Koehrsen M."/>
            <person name="Haas B."/>
            <person name="Borodovsky M."/>
            <person name="Guigo R."/>
            <person name="Alvarado L."/>
            <person name="Berlin A."/>
            <person name="Bochicchio J."/>
            <person name="Borenstein D."/>
            <person name="Chapman S."/>
            <person name="Chen Z."/>
            <person name="Freedman E."/>
            <person name="Gellesch M."/>
            <person name="Goldberg J."/>
            <person name="Griggs A."/>
            <person name="Gujja S."/>
            <person name="Heilman E."/>
            <person name="Heiman D."/>
            <person name="Hepburn T."/>
            <person name="Howarth C."/>
            <person name="Jen D."/>
            <person name="Larson L."/>
            <person name="Mehta T."/>
            <person name="Park D."/>
            <person name="Pearson M."/>
            <person name="Roberts A."/>
            <person name="Saif S."/>
            <person name="Shenoy N."/>
            <person name="Sisk P."/>
            <person name="Stolte C."/>
            <person name="Sykes S."/>
            <person name="Thomson T."/>
            <person name="Walk T."/>
            <person name="White J."/>
            <person name="Yandava C."/>
            <person name="Burger G."/>
            <person name="Gray M.W."/>
            <person name="Holland P.W.H."/>
            <person name="King N."/>
            <person name="Lang F.B.F."/>
            <person name="Roger A.J."/>
            <person name="Ruiz-Trillo I."/>
            <person name="Lander E."/>
            <person name="Nusbaum C."/>
        </authorList>
    </citation>
    <scope>NUCLEOTIDE SEQUENCE [LARGE SCALE GENOMIC DNA]</scope>
    <source>
        <strain evidence="8 9">ATCC 50062</strain>
    </source>
</reference>
<accession>A0A0L0DW54</accession>
<protein>
    <submittedName>
        <fullName evidence="8">TNF-receptor-associated factor 1</fullName>
    </submittedName>
</protein>
<dbReference type="Gene3D" id="3.30.40.10">
    <property type="entry name" value="Zinc/RING finger domain, C3HC4 (zinc finger)"/>
    <property type="match status" value="3"/>
</dbReference>
<evidence type="ECO:0000256" key="2">
    <source>
        <dbReference type="ARBA" id="ARBA00022771"/>
    </source>
</evidence>
<dbReference type="InterPro" id="IPR001293">
    <property type="entry name" value="Znf_TRAF"/>
</dbReference>
<dbReference type="PROSITE" id="PS50145">
    <property type="entry name" value="ZF_TRAF"/>
    <property type="match status" value="2"/>
</dbReference>
<dbReference type="STRING" id="461836.A0A0L0DW54"/>
<evidence type="ECO:0000259" key="6">
    <source>
        <dbReference type="PROSITE" id="PS50089"/>
    </source>
</evidence>
<dbReference type="RefSeq" id="XP_013752901.1">
    <property type="nucleotide sequence ID" value="XM_013897447.1"/>
</dbReference>
<dbReference type="SMART" id="SM00184">
    <property type="entry name" value="RING"/>
    <property type="match status" value="1"/>
</dbReference>
<keyword evidence="2 4" id="KW-0863">Zinc-finger</keyword>
<sequence length="492" mass="52583">MSAVPAELFQPAFKQGSPLWCIVCAGILDDPQRLPCGHVFCRVCTYQLCELADPPLCPLDRSTFSLGAVMPDRNLRAIIDEHDCKCSNAAAGCDWLGEFQALPEHLRTACMLANTACGQCGASVLRSAIESHAAACPMRLVVCAVCGDDSVLAAELDDHAASTCPQAPESCKCGWHGVRADLPLHESHECPEKLVPCPYARFGCQVSFPRRETAALDDHVASSAADHLLGVVSIVDELAKENAAAAARIEKLEARLAAAPPRPATTSRSPPRAGSHRRTTPPSLSDYARYRRGESTSSLSHLLWSPAQPPQPAARDTLPLGFNYDGLFGGAAPHDTLIEPANRQIISDSDDSDSSEMESLVRSHGLAPWRFPALSDFQAAVVRIILACQGPTTGVSFLSISHQISQLPAAIEQDATILDTISFLTSAGILIQIDDEYWRVSRDYARVIGAATAAASPSAGLATSSSPSRSSSRRTASPRSSPRSSSIRVRRR</sequence>
<proteinExistence type="predicted"/>
<gene>
    <name evidence="8" type="ORF">AMSG_11145</name>
</gene>
<dbReference type="EMBL" id="GL349503">
    <property type="protein sequence ID" value="KNC55748.1"/>
    <property type="molecule type" value="Genomic_DNA"/>
</dbReference>
<dbReference type="PANTHER" id="PTHR10131:SF94">
    <property type="entry name" value="TNF RECEPTOR-ASSOCIATED FACTOR 4"/>
    <property type="match status" value="1"/>
</dbReference>
<dbReference type="GeneID" id="25569198"/>
<dbReference type="Pfam" id="PF02176">
    <property type="entry name" value="zf-TRAF"/>
    <property type="match status" value="2"/>
</dbReference>
<feature type="region of interest" description="Disordered" evidence="5">
    <location>
        <begin position="453"/>
        <end position="492"/>
    </location>
</feature>
<dbReference type="Proteomes" id="UP000054408">
    <property type="component" value="Unassembled WGS sequence"/>
</dbReference>
<dbReference type="Pfam" id="PF00097">
    <property type="entry name" value="zf-C3HC4"/>
    <property type="match status" value="1"/>
</dbReference>
<dbReference type="eggNOG" id="KOG0297">
    <property type="taxonomic scope" value="Eukaryota"/>
</dbReference>
<feature type="region of interest" description="Disordered" evidence="5">
    <location>
        <begin position="256"/>
        <end position="288"/>
    </location>
</feature>
<dbReference type="InterPro" id="IPR013083">
    <property type="entry name" value="Znf_RING/FYVE/PHD"/>
</dbReference>
<evidence type="ECO:0000313" key="9">
    <source>
        <dbReference type="Proteomes" id="UP000054408"/>
    </source>
</evidence>
<dbReference type="InterPro" id="IPR001841">
    <property type="entry name" value="Znf_RING"/>
</dbReference>
<keyword evidence="1 4" id="KW-0479">Metal-binding</keyword>
<evidence type="ECO:0000259" key="7">
    <source>
        <dbReference type="PROSITE" id="PS50145"/>
    </source>
</evidence>